<dbReference type="EMBL" id="BMDE01000006">
    <property type="protein sequence ID" value="GGH94498.1"/>
    <property type="molecule type" value="Genomic_DNA"/>
</dbReference>
<dbReference type="Proteomes" id="UP000655550">
    <property type="component" value="Unassembled WGS sequence"/>
</dbReference>
<accession>A0A2I0CUB0</accession>
<evidence type="ECO:0000256" key="2">
    <source>
        <dbReference type="ARBA" id="ARBA00008787"/>
    </source>
</evidence>
<dbReference type="Gene3D" id="1.20.120.340">
    <property type="entry name" value="Flagellar protein FliS"/>
    <property type="match status" value="1"/>
</dbReference>
<evidence type="ECO:0000256" key="1">
    <source>
        <dbReference type="ARBA" id="ARBA00004514"/>
    </source>
</evidence>
<evidence type="ECO:0000256" key="5">
    <source>
        <dbReference type="ARBA" id="ARBA00023186"/>
    </source>
</evidence>
<dbReference type="SUPFAM" id="SSF101116">
    <property type="entry name" value="Flagellar export chaperone FliS"/>
    <property type="match status" value="1"/>
</dbReference>
<comment type="similarity">
    <text evidence="2 6">Belongs to the FliS family.</text>
</comment>
<keyword evidence="4 6" id="KW-1005">Bacterial flagellum biogenesis</keyword>
<keyword evidence="8" id="KW-0969">Cilium</keyword>
<dbReference type="PANTHER" id="PTHR34773">
    <property type="entry name" value="FLAGELLAR SECRETION CHAPERONE FLIS"/>
    <property type="match status" value="1"/>
</dbReference>
<dbReference type="Pfam" id="PF02561">
    <property type="entry name" value="FliS"/>
    <property type="match status" value="1"/>
</dbReference>
<gene>
    <name evidence="8" type="primary">fliS</name>
    <name evidence="8" type="ORF">CW360_01075</name>
    <name evidence="7" type="ORF">GCM10007363_21570</name>
</gene>
<keyword evidence="8" id="KW-0966">Cell projection</keyword>
<evidence type="ECO:0000313" key="9">
    <source>
        <dbReference type="Proteomes" id="UP000242861"/>
    </source>
</evidence>
<dbReference type="GO" id="GO:0005829">
    <property type="term" value="C:cytosol"/>
    <property type="evidence" value="ECO:0007669"/>
    <property type="project" value="UniProtKB-SubCell"/>
</dbReference>
<sequence length="129" mass="13939">MSNPIDTYKSVKTQQDVTPYRAVQILLQGALDRLSLARHALQEGNPEVRGLAVGNTLDIIGVLQGSLDKELGGEIAANLDALYDYMTRRLAGVALDRTPRSLDEVTALLEQIKSAWDAIGPEVEPVSPA</sequence>
<evidence type="ECO:0000256" key="3">
    <source>
        <dbReference type="ARBA" id="ARBA00022490"/>
    </source>
</evidence>
<dbReference type="GO" id="GO:0071973">
    <property type="term" value="P:bacterial-type flagellum-dependent cell motility"/>
    <property type="evidence" value="ECO:0007669"/>
    <property type="project" value="TreeGrafter"/>
</dbReference>
<comment type="caution">
    <text evidence="8">The sequence shown here is derived from an EMBL/GenBank/DDBJ whole genome shotgun (WGS) entry which is preliminary data.</text>
</comment>
<evidence type="ECO:0000313" key="10">
    <source>
        <dbReference type="Proteomes" id="UP000655550"/>
    </source>
</evidence>
<evidence type="ECO:0000256" key="6">
    <source>
        <dbReference type="PIRNR" id="PIRNR039090"/>
    </source>
</evidence>
<proteinExistence type="inferred from homology"/>
<dbReference type="EMBL" id="PIYS01000002">
    <property type="protein sequence ID" value="PKF73084.1"/>
    <property type="molecule type" value="Genomic_DNA"/>
</dbReference>
<keyword evidence="8" id="KW-0282">Flagellum</keyword>
<dbReference type="PIRSF" id="PIRSF039090">
    <property type="entry name" value="Flis"/>
    <property type="match status" value="1"/>
</dbReference>
<dbReference type="NCBIfam" id="TIGR00208">
    <property type="entry name" value="fliS"/>
    <property type="match status" value="1"/>
</dbReference>
<dbReference type="InterPro" id="IPR036584">
    <property type="entry name" value="FliS_sf"/>
</dbReference>
<reference evidence="10" key="4">
    <citation type="journal article" date="2019" name="Int. J. Syst. Evol. Microbiol.">
        <title>The Global Catalogue of Microorganisms (GCM) 10K type strain sequencing project: providing services to taxonomists for standard genome sequencing and annotation.</title>
        <authorList>
            <consortium name="The Broad Institute Genomics Platform"/>
            <consortium name="The Broad Institute Genome Sequencing Center for Infectious Disease"/>
            <person name="Wu L."/>
            <person name="Ma J."/>
        </authorList>
    </citation>
    <scope>NUCLEOTIDE SEQUENCE [LARGE SCALE GENOMIC DNA]</scope>
    <source>
        <strain evidence="10">CCM 8778</strain>
    </source>
</reference>
<dbReference type="Proteomes" id="UP000242861">
    <property type="component" value="Unassembled WGS sequence"/>
</dbReference>
<organism evidence="8 9">
    <name type="scientific">Pseudomonas fluvialis</name>
    <dbReference type="NCBI Taxonomy" id="1793966"/>
    <lineage>
        <taxon>Bacteria</taxon>
        <taxon>Pseudomonadati</taxon>
        <taxon>Pseudomonadota</taxon>
        <taxon>Gammaproteobacteria</taxon>
        <taxon>Pseudomonadales</taxon>
        <taxon>Pseudomonadaceae</taxon>
        <taxon>Pseudomonas</taxon>
    </lineage>
</organism>
<keyword evidence="3 6" id="KW-0963">Cytoplasm</keyword>
<keyword evidence="5" id="KW-0143">Chaperone</keyword>
<dbReference type="InterPro" id="IPR003713">
    <property type="entry name" value="FliS"/>
</dbReference>
<reference evidence="7" key="1">
    <citation type="journal article" date="2014" name="Int. J. Syst. Evol. Microbiol.">
        <title>Complete genome of a new Firmicutes species belonging to the dominant human colonic microbiota ('Ruminococcus bicirculans') reveals two chromosomes and a selective capacity to utilize plant glucans.</title>
        <authorList>
            <consortium name="NISC Comparative Sequencing Program"/>
            <person name="Wegmann U."/>
            <person name="Louis P."/>
            <person name="Goesmann A."/>
            <person name="Henrissat B."/>
            <person name="Duncan S.H."/>
            <person name="Flint H.J."/>
        </authorList>
    </citation>
    <scope>NUCLEOTIDE SEQUENCE</scope>
    <source>
        <strain evidence="7">CCM 8778</strain>
    </source>
</reference>
<reference evidence="7" key="5">
    <citation type="submission" date="2024-05" db="EMBL/GenBank/DDBJ databases">
        <authorList>
            <person name="Sun Q."/>
            <person name="Sedlacek I."/>
        </authorList>
    </citation>
    <scope>NUCLEOTIDE SEQUENCE</scope>
    <source>
        <strain evidence="7">CCM 8778</strain>
    </source>
</reference>
<dbReference type="RefSeq" id="WP_093985745.1">
    <property type="nucleotide sequence ID" value="NZ_BMDE01000006.1"/>
</dbReference>
<dbReference type="GO" id="GO:0044780">
    <property type="term" value="P:bacterial-type flagellum assembly"/>
    <property type="evidence" value="ECO:0007669"/>
    <property type="project" value="InterPro"/>
</dbReference>
<keyword evidence="10" id="KW-1185">Reference proteome</keyword>
<comment type="subcellular location">
    <subcellularLocation>
        <location evidence="1 6">Cytoplasm</location>
        <location evidence="1 6">Cytosol</location>
    </subcellularLocation>
</comment>
<name>A0A2I0CUB0_9PSED</name>
<evidence type="ECO:0000313" key="8">
    <source>
        <dbReference type="EMBL" id="PKF73084.1"/>
    </source>
</evidence>
<dbReference type="PANTHER" id="PTHR34773:SF1">
    <property type="entry name" value="FLAGELLAR SECRETION CHAPERONE FLIS"/>
    <property type="match status" value="1"/>
</dbReference>
<reference evidence="8" key="3">
    <citation type="submission" date="2017-12" db="EMBL/GenBank/DDBJ databases">
        <authorList>
            <person name="Hurst M.R.H."/>
        </authorList>
    </citation>
    <scope>NUCLEOTIDE SEQUENCE [LARGE SCALE GENOMIC DNA]</scope>
    <source>
        <strain evidence="8">ZYSR67-Z</strain>
    </source>
</reference>
<evidence type="ECO:0000313" key="7">
    <source>
        <dbReference type="EMBL" id="GGH94498.1"/>
    </source>
</evidence>
<protein>
    <recommendedName>
        <fullName evidence="6">Flagellar secretion chaperone FliS</fullName>
    </recommendedName>
</protein>
<evidence type="ECO:0000256" key="4">
    <source>
        <dbReference type="ARBA" id="ARBA00022795"/>
    </source>
</evidence>
<dbReference type="AlphaFoldDB" id="A0A2I0CUB0"/>
<reference evidence="9" key="2">
    <citation type="submission" date="2017-12" db="EMBL/GenBank/DDBJ databases">
        <authorList>
            <person name="Yu X.-Y."/>
        </authorList>
    </citation>
    <scope>NUCLEOTIDE SEQUENCE [LARGE SCALE GENOMIC DNA]</scope>
    <source>
        <strain evidence="9">ZYSR67-Z</strain>
    </source>
</reference>
<dbReference type="CDD" id="cd16098">
    <property type="entry name" value="FliS"/>
    <property type="match status" value="1"/>
</dbReference>